<protein>
    <submittedName>
        <fullName evidence="4">YafY family protein</fullName>
    </submittedName>
</protein>
<keyword evidence="2" id="KW-0804">Transcription</keyword>
<evidence type="ECO:0000313" key="5">
    <source>
        <dbReference type="Proteomes" id="UP001344888"/>
    </source>
</evidence>
<dbReference type="InterPro" id="IPR036388">
    <property type="entry name" value="WH-like_DNA-bd_sf"/>
</dbReference>
<gene>
    <name evidence="4" type="ORF">P9B03_15030</name>
</gene>
<dbReference type="EMBL" id="JARSFG010000020">
    <property type="protein sequence ID" value="MEC1179811.1"/>
    <property type="molecule type" value="Genomic_DNA"/>
</dbReference>
<dbReference type="PROSITE" id="PS52050">
    <property type="entry name" value="WYL"/>
    <property type="match status" value="1"/>
</dbReference>
<name>A0AAW9NTP3_9BACL</name>
<dbReference type="InterPro" id="IPR051534">
    <property type="entry name" value="CBASS_pafABC_assoc_protein"/>
</dbReference>
<dbReference type="InterPro" id="IPR036390">
    <property type="entry name" value="WH_DNA-bd_sf"/>
</dbReference>
<proteinExistence type="predicted"/>
<dbReference type="Proteomes" id="UP001344888">
    <property type="component" value="Unassembled WGS sequence"/>
</dbReference>
<sequence length="296" mass="34442">MKIERMFAIVVFLLHKRLVSAEELAEKLEVSKRTIYRDIDSLCAAGVPIISYLGKNGGFTLSERYQLDKLTFSDTEKKLVMDSLTLEQELFKGRQLSTLQQKLALFQEAHHTSFTLASATLHRDAIEQETKNKIQQLFTFIQQEQAIEISYVAQNGLFTTRTVLPIKLHLQNGSWYIEAFCQMREAYRFFKLTRIRKMETADSSIDKPLHSSQAERPAQLEKIILQFSLSEHGKLYDFFTEEELVIQQEHIIATFFYDITNDLLPFIRMFGSKVKILAPAWLQQKHLQEIQKILKS</sequence>
<dbReference type="PROSITE" id="PS51000">
    <property type="entry name" value="HTH_DEOR_2"/>
    <property type="match status" value="1"/>
</dbReference>
<evidence type="ECO:0000313" key="4">
    <source>
        <dbReference type="EMBL" id="MEC1179811.1"/>
    </source>
</evidence>
<keyword evidence="1" id="KW-0805">Transcription regulation</keyword>
<dbReference type="InterPro" id="IPR001034">
    <property type="entry name" value="DeoR_HTH"/>
</dbReference>
<dbReference type="Gene3D" id="1.10.10.10">
    <property type="entry name" value="Winged helix-like DNA-binding domain superfamily/Winged helix DNA-binding domain"/>
    <property type="match status" value="1"/>
</dbReference>
<dbReference type="SUPFAM" id="SSF46785">
    <property type="entry name" value="Winged helix' DNA-binding domain"/>
    <property type="match status" value="1"/>
</dbReference>
<keyword evidence="5" id="KW-1185">Reference proteome</keyword>
<comment type="caution">
    <text evidence="4">The sequence shown here is derived from an EMBL/GenBank/DDBJ whole genome shotgun (WGS) entry which is preliminary data.</text>
</comment>
<evidence type="ECO:0000259" key="3">
    <source>
        <dbReference type="PROSITE" id="PS51000"/>
    </source>
</evidence>
<dbReference type="RefSeq" id="WP_326124311.1">
    <property type="nucleotide sequence ID" value="NZ_JARSFG010000020.1"/>
</dbReference>
<dbReference type="InterPro" id="IPR013196">
    <property type="entry name" value="HTH_11"/>
</dbReference>
<dbReference type="AlphaFoldDB" id="A0AAW9NTP3"/>
<dbReference type="Pfam" id="PF13280">
    <property type="entry name" value="WYL"/>
    <property type="match status" value="1"/>
</dbReference>
<dbReference type="Pfam" id="PF08279">
    <property type="entry name" value="HTH_11"/>
    <property type="match status" value="1"/>
</dbReference>
<feature type="domain" description="HTH deoR-type" evidence="3">
    <location>
        <begin position="2"/>
        <end position="57"/>
    </location>
</feature>
<accession>A0AAW9NTP3</accession>
<evidence type="ECO:0000256" key="2">
    <source>
        <dbReference type="ARBA" id="ARBA00023163"/>
    </source>
</evidence>
<dbReference type="InterPro" id="IPR026881">
    <property type="entry name" value="WYL_dom"/>
</dbReference>
<dbReference type="PANTHER" id="PTHR34580">
    <property type="match status" value="1"/>
</dbReference>
<organism evidence="4 5">
    <name type="scientific">Metasolibacillus meyeri</name>
    <dbReference type="NCBI Taxonomy" id="1071052"/>
    <lineage>
        <taxon>Bacteria</taxon>
        <taxon>Bacillati</taxon>
        <taxon>Bacillota</taxon>
        <taxon>Bacilli</taxon>
        <taxon>Bacillales</taxon>
        <taxon>Caryophanaceae</taxon>
        <taxon>Metasolibacillus</taxon>
    </lineage>
</organism>
<reference evidence="4 5" key="1">
    <citation type="submission" date="2023-03" db="EMBL/GenBank/DDBJ databases">
        <title>Bacillus Genome Sequencing.</title>
        <authorList>
            <person name="Dunlap C."/>
        </authorList>
    </citation>
    <scope>NUCLEOTIDE SEQUENCE [LARGE SCALE GENOMIC DNA]</scope>
    <source>
        <strain evidence="4 5">B-59205</strain>
    </source>
</reference>
<dbReference type="GO" id="GO:0003700">
    <property type="term" value="F:DNA-binding transcription factor activity"/>
    <property type="evidence" value="ECO:0007669"/>
    <property type="project" value="InterPro"/>
</dbReference>
<dbReference type="PANTHER" id="PTHR34580:SF8">
    <property type="entry name" value="WYL DOMAIN-CONTAINING PROTEIN"/>
    <property type="match status" value="1"/>
</dbReference>
<evidence type="ECO:0000256" key="1">
    <source>
        <dbReference type="ARBA" id="ARBA00023015"/>
    </source>
</evidence>